<evidence type="ECO:0000313" key="8">
    <source>
        <dbReference type="Proteomes" id="UP000316921"/>
    </source>
</evidence>
<feature type="transmembrane region" description="Helical" evidence="6">
    <location>
        <begin position="124"/>
        <end position="141"/>
    </location>
</feature>
<dbReference type="RefSeq" id="WP_145069930.1">
    <property type="nucleotide sequence ID" value="NZ_CP036287.1"/>
</dbReference>
<keyword evidence="5 6" id="KW-0472">Membrane</keyword>
<evidence type="ECO:0000256" key="2">
    <source>
        <dbReference type="ARBA" id="ARBA00022475"/>
    </source>
</evidence>
<reference evidence="7 8" key="1">
    <citation type="submission" date="2019-02" db="EMBL/GenBank/DDBJ databases">
        <title>Deep-cultivation of Planctomycetes and their phenomic and genomic characterization uncovers novel biology.</title>
        <authorList>
            <person name="Wiegand S."/>
            <person name="Jogler M."/>
            <person name="Boedeker C."/>
            <person name="Pinto D."/>
            <person name="Vollmers J."/>
            <person name="Rivas-Marin E."/>
            <person name="Kohn T."/>
            <person name="Peeters S.H."/>
            <person name="Heuer A."/>
            <person name="Rast P."/>
            <person name="Oberbeckmann S."/>
            <person name="Bunk B."/>
            <person name="Jeske O."/>
            <person name="Meyerdierks A."/>
            <person name="Storesund J.E."/>
            <person name="Kallscheuer N."/>
            <person name="Luecker S."/>
            <person name="Lage O.M."/>
            <person name="Pohl T."/>
            <person name="Merkel B.J."/>
            <person name="Hornburger P."/>
            <person name="Mueller R.-W."/>
            <person name="Bruemmer F."/>
            <person name="Labrenz M."/>
            <person name="Spormann A.M."/>
            <person name="Op den Camp H."/>
            <person name="Overmann J."/>
            <person name="Amann R."/>
            <person name="Jetten M.S.M."/>
            <person name="Mascher T."/>
            <person name="Medema M.H."/>
            <person name="Devos D.P."/>
            <person name="Kaster A.-K."/>
            <person name="Ovreas L."/>
            <person name="Rohde M."/>
            <person name="Galperin M.Y."/>
            <person name="Jogler C."/>
        </authorList>
    </citation>
    <scope>NUCLEOTIDE SEQUENCE [LARGE SCALE GENOMIC DNA]</scope>
    <source>
        <strain evidence="7 8">Pla133</strain>
    </source>
</reference>
<organism evidence="7 8">
    <name type="scientific">Engelhardtia mirabilis</name>
    <dbReference type="NCBI Taxonomy" id="2528011"/>
    <lineage>
        <taxon>Bacteria</taxon>
        <taxon>Pseudomonadati</taxon>
        <taxon>Planctomycetota</taxon>
        <taxon>Planctomycetia</taxon>
        <taxon>Planctomycetia incertae sedis</taxon>
        <taxon>Engelhardtia</taxon>
    </lineage>
</organism>
<feature type="transmembrane region" description="Helical" evidence="6">
    <location>
        <begin position="153"/>
        <end position="172"/>
    </location>
</feature>
<keyword evidence="4 6" id="KW-1133">Transmembrane helix</keyword>
<dbReference type="Pfam" id="PF03706">
    <property type="entry name" value="LPG_synthase_TM"/>
    <property type="match status" value="1"/>
</dbReference>
<feature type="transmembrane region" description="Helical" evidence="6">
    <location>
        <begin position="7"/>
        <end position="27"/>
    </location>
</feature>
<feature type="transmembrane region" description="Helical" evidence="6">
    <location>
        <begin position="219"/>
        <end position="240"/>
    </location>
</feature>
<keyword evidence="8" id="KW-1185">Reference proteome</keyword>
<evidence type="ECO:0000256" key="4">
    <source>
        <dbReference type="ARBA" id="ARBA00022989"/>
    </source>
</evidence>
<dbReference type="AlphaFoldDB" id="A0A518BS04"/>
<dbReference type="GO" id="GO:0005886">
    <property type="term" value="C:plasma membrane"/>
    <property type="evidence" value="ECO:0007669"/>
    <property type="project" value="UniProtKB-SubCell"/>
</dbReference>
<evidence type="ECO:0000313" key="7">
    <source>
        <dbReference type="EMBL" id="QDU69746.1"/>
    </source>
</evidence>
<evidence type="ECO:0000256" key="6">
    <source>
        <dbReference type="SAM" id="Phobius"/>
    </source>
</evidence>
<dbReference type="KEGG" id="pbap:Pla133_48680"/>
<protein>
    <recommendedName>
        <fullName evidence="9">Flippase-like domain-containing protein</fullName>
    </recommendedName>
</protein>
<gene>
    <name evidence="7" type="ORF">Pla133_48680</name>
</gene>
<evidence type="ECO:0008006" key="9">
    <source>
        <dbReference type="Google" id="ProtNLM"/>
    </source>
</evidence>
<dbReference type="Proteomes" id="UP000316921">
    <property type="component" value="Chromosome"/>
</dbReference>
<evidence type="ECO:0000256" key="3">
    <source>
        <dbReference type="ARBA" id="ARBA00022692"/>
    </source>
</evidence>
<evidence type="ECO:0000256" key="5">
    <source>
        <dbReference type="ARBA" id="ARBA00023136"/>
    </source>
</evidence>
<dbReference type="PANTHER" id="PTHR39087">
    <property type="entry name" value="UPF0104 MEMBRANE PROTEIN MJ1595"/>
    <property type="match status" value="1"/>
</dbReference>
<accession>A0A518BS04</accession>
<feature type="transmembrane region" description="Helical" evidence="6">
    <location>
        <begin position="39"/>
        <end position="57"/>
    </location>
</feature>
<name>A0A518BS04_9BACT</name>
<keyword evidence="3 6" id="KW-0812">Transmembrane</keyword>
<dbReference type="EMBL" id="CP036287">
    <property type="protein sequence ID" value="QDU69746.1"/>
    <property type="molecule type" value="Genomic_DNA"/>
</dbReference>
<proteinExistence type="predicted"/>
<feature type="transmembrane region" description="Helical" evidence="6">
    <location>
        <begin position="285"/>
        <end position="306"/>
    </location>
</feature>
<comment type="subcellular location">
    <subcellularLocation>
        <location evidence="1">Cell membrane</location>
        <topology evidence="1">Multi-pass membrane protein</topology>
    </subcellularLocation>
</comment>
<sequence length="336" mass="34149">MNASARILLSLAVAGFLLAILMWWGGVSPGELMAAVGELPLSTYLLALAVHVGIYLLRSARFLALMPRAERPSFAAVLAASASHNLAAYVLPAKTGEASLIVYLRSHGGVGAAAGLATLLVSRLLDLATLCAIVAAAALFLRAEVAPDFRPLVVPLAAGLFAAAVLLSIVCARPELLSAGAAAVARRLGLGRMRLGAAALAKVETVSAALRAAAARRKLVVALGLSLGLWAMVFLFYAVLARGAGLGADLSYVRATFGASLAVLFNLLPINGFAGFGTQEAGWKVGFMLIGVEGGLALSTGFAVHLVQLANVALLGLLGHLAMGILPAAAPASDAD</sequence>
<dbReference type="InterPro" id="IPR022791">
    <property type="entry name" value="L-PG_synthase/AglD"/>
</dbReference>
<evidence type="ECO:0000256" key="1">
    <source>
        <dbReference type="ARBA" id="ARBA00004651"/>
    </source>
</evidence>
<feature type="transmembrane region" description="Helical" evidence="6">
    <location>
        <begin position="252"/>
        <end position="273"/>
    </location>
</feature>
<dbReference type="PANTHER" id="PTHR39087:SF2">
    <property type="entry name" value="UPF0104 MEMBRANE PROTEIN MJ1595"/>
    <property type="match status" value="1"/>
</dbReference>
<keyword evidence="2" id="KW-1003">Cell membrane</keyword>